<proteinExistence type="predicted"/>
<dbReference type="EMBL" id="CM042026">
    <property type="protein sequence ID" value="KAI3804201.1"/>
    <property type="molecule type" value="Genomic_DNA"/>
</dbReference>
<gene>
    <name evidence="1" type="ORF">L1987_25573</name>
</gene>
<evidence type="ECO:0000313" key="2">
    <source>
        <dbReference type="Proteomes" id="UP001056120"/>
    </source>
</evidence>
<sequence length="143" mass="16548">MKIQEYDQNQNRGGRLSVKNLLLLSQSNSYSHSISNVLPLYLCDRNPCPNCQVIGVIDVNRSKVKDGFCDEVKDIISGFLNHPFYVFMCVFHSLVRTFLHNKMQQDELRQIYEELPEFLEEGLLIPVTNSLSILHAILFIQIF</sequence>
<reference evidence="1 2" key="2">
    <citation type="journal article" date="2022" name="Mol. Ecol. Resour.">
        <title>The genomes of chicory, endive, great burdock and yacon provide insights into Asteraceae paleo-polyploidization history and plant inulin production.</title>
        <authorList>
            <person name="Fan W."/>
            <person name="Wang S."/>
            <person name="Wang H."/>
            <person name="Wang A."/>
            <person name="Jiang F."/>
            <person name="Liu H."/>
            <person name="Zhao H."/>
            <person name="Xu D."/>
            <person name="Zhang Y."/>
        </authorList>
    </citation>
    <scope>NUCLEOTIDE SEQUENCE [LARGE SCALE GENOMIC DNA]</scope>
    <source>
        <strain evidence="2">cv. Yunnan</strain>
        <tissue evidence="1">Leaves</tissue>
    </source>
</reference>
<name>A0ACB9I8W7_9ASTR</name>
<reference evidence="2" key="1">
    <citation type="journal article" date="2022" name="Mol. Ecol. Resour.">
        <title>The genomes of chicory, endive, great burdock and yacon provide insights into Asteraceae palaeo-polyploidization history and plant inulin production.</title>
        <authorList>
            <person name="Fan W."/>
            <person name="Wang S."/>
            <person name="Wang H."/>
            <person name="Wang A."/>
            <person name="Jiang F."/>
            <person name="Liu H."/>
            <person name="Zhao H."/>
            <person name="Xu D."/>
            <person name="Zhang Y."/>
        </authorList>
    </citation>
    <scope>NUCLEOTIDE SEQUENCE [LARGE SCALE GENOMIC DNA]</scope>
    <source>
        <strain evidence="2">cv. Yunnan</strain>
    </source>
</reference>
<keyword evidence="2" id="KW-1185">Reference proteome</keyword>
<organism evidence="1 2">
    <name type="scientific">Smallanthus sonchifolius</name>
    <dbReference type="NCBI Taxonomy" id="185202"/>
    <lineage>
        <taxon>Eukaryota</taxon>
        <taxon>Viridiplantae</taxon>
        <taxon>Streptophyta</taxon>
        <taxon>Embryophyta</taxon>
        <taxon>Tracheophyta</taxon>
        <taxon>Spermatophyta</taxon>
        <taxon>Magnoliopsida</taxon>
        <taxon>eudicotyledons</taxon>
        <taxon>Gunneridae</taxon>
        <taxon>Pentapetalae</taxon>
        <taxon>asterids</taxon>
        <taxon>campanulids</taxon>
        <taxon>Asterales</taxon>
        <taxon>Asteraceae</taxon>
        <taxon>Asteroideae</taxon>
        <taxon>Heliantheae alliance</taxon>
        <taxon>Millerieae</taxon>
        <taxon>Smallanthus</taxon>
    </lineage>
</organism>
<comment type="caution">
    <text evidence="1">The sequence shown here is derived from an EMBL/GenBank/DDBJ whole genome shotgun (WGS) entry which is preliminary data.</text>
</comment>
<dbReference type="Proteomes" id="UP001056120">
    <property type="component" value="Linkage Group LG09"/>
</dbReference>
<protein>
    <submittedName>
        <fullName evidence="1">Uncharacterized protein</fullName>
    </submittedName>
</protein>
<accession>A0ACB9I8W7</accession>
<evidence type="ECO:0000313" key="1">
    <source>
        <dbReference type="EMBL" id="KAI3804201.1"/>
    </source>
</evidence>